<dbReference type="Pfam" id="PF13489">
    <property type="entry name" value="Methyltransf_23"/>
    <property type="match status" value="1"/>
</dbReference>
<dbReference type="PANTHER" id="PTHR43591">
    <property type="entry name" value="METHYLTRANSFERASE"/>
    <property type="match status" value="1"/>
</dbReference>
<dbReference type="Proteomes" id="UP000800094">
    <property type="component" value="Unassembled WGS sequence"/>
</dbReference>
<name>A0A6A6HYF2_9PLEO</name>
<accession>A0A6A6HYF2</accession>
<dbReference type="CDD" id="cd02440">
    <property type="entry name" value="AdoMet_MTases"/>
    <property type="match status" value="1"/>
</dbReference>
<dbReference type="GO" id="GO:0032259">
    <property type="term" value="P:methylation"/>
    <property type="evidence" value="ECO:0007669"/>
    <property type="project" value="UniProtKB-KW"/>
</dbReference>
<dbReference type="RefSeq" id="XP_033678050.1">
    <property type="nucleotide sequence ID" value="XM_033834009.1"/>
</dbReference>
<dbReference type="PANTHER" id="PTHR43591:SF24">
    <property type="entry name" value="2-METHOXY-6-POLYPRENYL-1,4-BENZOQUINOL METHYLASE, MITOCHONDRIAL"/>
    <property type="match status" value="1"/>
</dbReference>
<dbReference type="InterPro" id="IPR029063">
    <property type="entry name" value="SAM-dependent_MTases_sf"/>
</dbReference>
<sequence length="303" mass="34891">MSNIPEELRRVIIHERDFQKLSVDRKIYCVPVDEREEDRLTAQHDVLYRFCGERLFFAPISNPRRILDCGYGRGDWVVQVAEEYEDCEVTGIDIYPILIADQPENLSLFGYNLNDRLNDPEVFERSAYDLVHSRFVGQGIKTSRWGSYVRDIKVLLRPNGWLQMMEYYANIQSDSGRLSSQSALRRWWEAYVSAMERSNRDPRIGQRLQQLMTEAGLRDVGGTIMHVPIGGWDPDAAKANIGRDNAGMIGELLDSLAIWPFTERLGWTAAQVEALTNAARSEIQDTSLRLYIPVYIAWGRRRG</sequence>
<keyword evidence="1" id="KW-0489">Methyltransferase</keyword>
<dbReference type="SUPFAM" id="SSF53335">
    <property type="entry name" value="S-adenosyl-L-methionine-dependent methyltransferases"/>
    <property type="match status" value="1"/>
</dbReference>
<evidence type="ECO:0000313" key="1">
    <source>
        <dbReference type="EMBL" id="KAF2243046.1"/>
    </source>
</evidence>
<dbReference type="Gene3D" id="3.40.50.150">
    <property type="entry name" value="Vaccinia Virus protein VP39"/>
    <property type="match status" value="1"/>
</dbReference>
<dbReference type="AlphaFoldDB" id="A0A6A6HYF2"/>
<dbReference type="OrthoDB" id="506498at2759"/>
<gene>
    <name evidence="1" type="ORF">BU26DRAFT_570450</name>
</gene>
<keyword evidence="1" id="KW-0808">Transferase</keyword>
<reference evidence="1" key="1">
    <citation type="journal article" date="2020" name="Stud. Mycol.">
        <title>101 Dothideomycetes genomes: a test case for predicting lifestyles and emergence of pathogens.</title>
        <authorList>
            <person name="Haridas S."/>
            <person name="Albert R."/>
            <person name="Binder M."/>
            <person name="Bloem J."/>
            <person name="Labutti K."/>
            <person name="Salamov A."/>
            <person name="Andreopoulos B."/>
            <person name="Baker S."/>
            <person name="Barry K."/>
            <person name="Bills G."/>
            <person name="Bluhm B."/>
            <person name="Cannon C."/>
            <person name="Castanera R."/>
            <person name="Culley D."/>
            <person name="Daum C."/>
            <person name="Ezra D."/>
            <person name="Gonzalez J."/>
            <person name="Henrissat B."/>
            <person name="Kuo A."/>
            <person name="Liang C."/>
            <person name="Lipzen A."/>
            <person name="Lutzoni F."/>
            <person name="Magnuson J."/>
            <person name="Mondo S."/>
            <person name="Nolan M."/>
            <person name="Ohm R."/>
            <person name="Pangilinan J."/>
            <person name="Park H.-J."/>
            <person name="Ramirez L."/>
            <person name="Alfaro M."/>
            <person name="Sun H."/>
            <person name="Tritt A."/>
            <person name="Yoshinaga Y."/>
            <person name="Zwiers L.-H."/>
            <person name="Turgeon B."/>
            <person name="Goodwin S."/>
            <person name="Spatafora J."/>
            <person name="Crous P."/>
            <person name="Grigoriev I."/>
        </authorList>
    </citation>
    <scope>NUCLEOTIDE SEQUENCE</scope>
    <source>
        <strain evidence="1">CBS 122368</strain>
    </source>
</reference>
<keyword evidence="2" id="KW-1185">Reference proteome</keyword>
<dbReference type="GO" id="GO:0008168">
    <property type="term" value="F:methyltransferase activity"/>
    <property type="evidence" value="ECO:0007669"/>
    <property type="project" value="UniProtKB-KW"/>
</dbReference>
<organism evidence="1 2">
    <name type="scientific">Trematosphaeria pertusa</name>
    <dbReference type="NCBI Taxonomy" id="390896"/>
    <lineage>
        <taxon>Eukaryota</taxon>
        <taxon>Fungi</taxon>
        <taxon>Dikarya</taxon>
        <taxon>Ascomycota</taxon>
        <taxon>Pezizomycotina</taxon>
        <taxon>Dothideomycetes</taxon>
        <taxon>Pleosporomycetidae</taxon>
        <taxon>Pleosporales</taxon>
        <taxon>Massarineae</taxon>
        <taxon>Trematosphaeriaceae</taxon>
        <taxon>Trematosphaeria</taxon>
    </lineage>
</organism>
<dbReference type="EMBL" id="ML987206">
    <property type="protein sequence ID" value="KAF2243046.1"/>
    <property type="molecule type" value="Genomic_DNA"/>
</dbReference>
<evidence type="ECO:0000313" key="2">
    <source>
        <dbReference type="Proteomes" id="UP000800094"/>
    </source>
</evidence>
<protein>
    <submittedName>
        <fullName evidence="1">S-adenosyl-L-methionine-dependent methyltransferase</fullName>
    </submittedName>
</protein>
<dbReference type="GeneID" id="54587339"/>
<proteinExistence type="predicted"/>